<dbReference type="RefSeq" id="WP_153479610.1">
    <property type="nucleotide sequence ID" value="NZ_VWNA01000001.1"/>
</dbReference>
<organism evidence="5 6">
    <name type="scientific">Segnochrobactrum spirostomi</name>
    <dbReference type="NCBI Taxonomy" id="2608987"/>
    <lineage>
        <taxon>Bacteria</taxon>
        <taxon>Pseudomonadati</taxon>
        <taxon>Pseudomonadota</taxon>
        <taxon>Alphaproteobacteria</taxon>
        <taxon>Hyphomicrobiales</taxon>
        <taxon>Segnochrobactraceae</taxon>
        <taxon>Segnochrobactrum</taxon>
    </lineage>
</organism>
<evidence type="ECO:0000256" key="3">
    <source>
        <dbReference type="ARBA" id="ARBA00022801"/>
    </source>
</evidence>
<keyword evidence="6" id="KW-1185">Reference proteome</keyword>
<comment type="caution">
    <text evidence="5">The sequence shown here is derived from an EMBL/GenBank/DDBJ whole genome shotgun (WGS) entry which is preliminary data.</text>
</comment>
<feature type="domain" description="Prohead serine protease" evidence="4">
    <location>
        <begin position="26"/>
        <end position="162"/>
    </location>
</feature>
<dbReference type="Pfam" id="PF04586">
    <property type="entry name" value="Peptidase_S78"/>
    <property type="match status" value="1"/>
</dbReference>
<accession>A0A6A7Y1S6</accession>
<dbReference type="AlphaFoldDB" id="A0A6A7Y1S6"/>
<protein>
    <submittedName>
        <fullName evidence="5">HK97 family phage prohead protease</fullName>
    </submittedName>
</protein>
<dbReference type="NCBIfam" id="TIGR01543">
    <property type="entry name" value="proheadase_HK97"/>
    <property type="match status" value="1"/>
</dbReference>
<evidence type="ECO:0000313" key="6">
    <source>
        <dbReference type="Proteomes" id="UP000332515"/>
    </source>
</evidence>
<dbReference type="SUPFAM" id="SSF50789">
    <property type="entry name" value="Herpes virus serine proteinase, assemblin"/>
    <property type="match status" value="1"/>
</dbReference>
<keyword evidence="1" id="KW-1188">Viral release from host cell</keyword>
<name>A0A6A7Y1S6_9HYPH</name>
<dbReference type="EMBL" id="VWNA01000001">
    <property type="protein sequence ID" value="MQT12327.1"/>
    <property type="molecule type" value="Genomic_DNA"/>
</dbReference>
<dbReference type="InterPro" id="IPR006433">
    <property type="entry name" value="Prohead_protease"/>
</dbReference>
<evidence type="ECO:0000256" key="1">
    <source>
        <dbReference type="ARBA" id="ARBA00022612"/>
    </source>
</evidence>
<evidence type="ECO:0000256" key="2">
    <source>
        <dbReference type="ARBA" id="ARBA00022670"/>
    </source>
</evidence>
<sequence>MIIYPRPRPTDLEVKRMPARLSRLNADGTFEGYASLFHRTDLGGDRVKPGAFRRSLERRGPDGVKLLWQHDPAEPIGRWLAIGEDGLGLRVRGLLLTDLARAREAAALLDAGAVDGLSIGFRTVRASRDTKSGRRDLIEIDLWEISIVTFPLLPDARIAPVSVRHALRPEAVSGALADAFRRGAARLSTFT</sequence>
<keyword evidence="3" id="KW-0378">Hydrolase</keyword>
<dbReference type="Proteomes" id="UP000332515">
    <property type="component" value="Unassembled WGS sequence"/>
</dbReference>
<evidence type="ECO:0000259" key="4">
    <source>
        <dbReference type="Pfam" id="PF04586"/>
    </source>
</evidence>
<dbReference type="GO" id="GO:0006508">
    <property type="term" value="P:proteolysis"/>
    <property type="evidence" value="ECO:0007669"/>
    <property type="project" value="UniProtKB-KW"/>
</dbReference>
<gene>
    <name evidence="5" type="ORF">F0357_06550</name>
</gene>
<dbReference type="InterPro" id="IPR054613">
    <property type="entry name" value="Peptidase_S78_dom"/>
</dbReference>
<evidence type="ECO:0000313" key="5">
    <source>
        <dbReference type="EMBL" id="MQT12327.1"/>
    </source>
</evidence>
<dbReference type="GO" id="GO:0008233">
    <property type="term" value="F:peptidase activity"/>
    <property type="evidence" value="ECO:0007669"/>
    <property type="project" value="UniProtKB-KW"/>
</dbReference>
<reference evidence="5 6" key="1">
    <citation type="submission" date="2019-09" db="EMBL/GenBank/DDBJ databases">
        <title>Segnochrobactrum spirostomi gen. nov., sp. nov., isolated from the ciliate Spirostomum cf. yagiui and description of a novel family, Segnochrobactraceae fam. nov. within the order Rhizobiales of the class Alphaproteobacteria.</title>
        <authorList>
            <person name="Akter S."/>
            <person name="Shazib S.U.A."/>
            <person name="Shin M.K."/>
        </authorList>
    </citation>
    <scope>NUCLEOTIDE SEQUENCE [LARGE SCALE GENOMIC DNA]</scope>
    <source>
        <strain evidence="5 6">Sp-1</strain>
    </source>
</reference>
<proteinExistence type="predicted"/>
<keyword evidence="2 5" id="KW-0645">Protease</keyword>